<protein>
    <recommendedName>
        <fullName evidence="14">Acyl carrier protein</fullName>
    </recommendedName>
</protein>
<evidence type="ECO:0000256" key="1">
    <source>
        <dbReference type="ARBA" id="ARBA00004173"/>
    </source>
</evidence>
<evidence type="ECO:0000256" key="7">
    <source>
        <dbReference type="ARBA" id="ARBA00022660"/>
    </source>
</evidence>
<dbReference type="AlphaFoldDB" id="A0A6V7GXS4"/>
<sequence>MASLAGVRILIRNTGKFRNPISRTCLRSVVTQLQSNERYFHCKRQSIVTLVPQENIQSVRTYSTNPETKKIEERVLNVVNAFDKITTDKVGTRVKQVRQYSIAEPMSLDLIRKRIFLVLNLYDKIDPQKLSLDSHFIDDLGLDSLDHIEVIMAIEDEFGFEIPDMDAEKLLRPADIVRYVADRHDVYE</sequence>
<evidence type="ECO:0000256" key="10">
    <source>
        <dbReference type="ARBA" id="ARBA00022982"/>
    </source>
</evidence>
<dbReference type="Gene3D" id="1.10.1200.10">
    <property type="entry name" value="ACP-like"/>
    <property type="match status" value="1"/>
</dbReference>
<dbReference type="GO" id="GO:0000036">
    <property type="term" value="F:acyl carrier activity"/>
    <property type="evidence" value="ECO:0007669"/>
    <property type="project" value="TreeGrafter"/>
</dbReference>
<evidence type="ECO:0000256" key="8">
    <source>
        <dbReference type="ARBA" id="ARBA00022832"/>
    </source>
</evidence>
<evidence type="ECO:0000256" key="4">
    <source>
        <dbReference type="ARBA" id="ARBA00022450"/>
    </source>
</evidence>
<keyword evidence="8" id="KW-0276">Fatty acid metabolism</keyword>
<evidence type="ECO:0000259" key="15">
    <source>
        <dbReference type="PROSITE" id="PS50075"/>
    </source>
</evidence>
<evidence type="ECO:0000313" key="16">
    <source>
        <dbReference type="EMBL" id="CAD1470515.1"/>
    </source>
</evidence>
<evidence type="ECO:0000313" key="17">
    <source>
        <dbReference type="Proteomes" id="UP000752696"/>
    </source>
</evidence>
<keyword evidence="7" id="KW-0679">Respiratory chain</keyword>
<evidence type="ECO:0000256" key="14">
    <source>
        <dbReference type="RuleBase" id="RU000722"/>
    </source>
</evidence>
<keyword evidence="3" id="KW-0813">Transport</keyword>
<dbReference type="GO" id="GO:0000035">
    <property type="term" value="F:acyl binding"/>
    <property type="evidence" value="ECO:0007669"/>
    <property type="project" value="TreeGrafter"/>
</dbReference>
<keyword evidence="6" id="KW-0597">Phosphoprotein</keyword>
<evidence type="ECO:0000256" key="12">
    <source>
        <dbReference type="ARBA" id="ARBA00023128"/>
    </source>
</evidence>
<organism evidence="16 17">
    <name type="scientific">Heterotrigona itama</name>
    <dbReference type="NCBI Taxonomy" id="395501"/>
    <lineage>
        <taxon>Eukaryota</taxon>
        <taxon>Metazoa</taxon>
        <taxon>Ecdysozoa</taxon>
        <taxon>Arthropoda</taxon>
        <taxon>Hexapoda</taxon>
        <taxon>Insecta</taxon>
        <taxon>Pterygota</taxon>
        <taxon>Neoptera</taxon>
        <taxon>Endopterygota</taxon>
        <taxon>Hymenoptera</taxon>
        <taxon>Apocrita</taxon>
        <taxon>Aculeata</taxon>
        <taxon>Apoidea</taxon>
        <taxon>Anthophila</taxon>
        <taxon>Apidae</taxon>
        <taxon>Heterotrigona</taxon>
    </lineage>
</organism>
<name>A0A6V7GXS4_9HYME</name>
<dbReference type="InterPro" id="IPR003231">
    <property type="entry name" value="ACP"/>
</dbReference>
<keyword evidence="13 14" id="KW-0275">Fatty acid biosynthesis</keyword>
<dbReference type="Pfam" id="PF00550">
    <property type="entry name" value="PP-binding"/>
    <property type="match status" value="1"/>
</dbReference>
<keyword evidence="17" id="KW-1185">Reference proteome</keyword>
<proteinExistence type="inferred from homology"/>
<keyword evidence="4 14" id="KW-0596">Phosphopantetheine</keyword>
<comment type="caution">
    <text evidence="16">The sequence shown here is derived from an EMBL/GenBank/DDBJ whole genome shotgun (WGS) entry which is preliminary data.</text>
</comment>
<evidence type="ECO:0000256" key="13">
    <source>
        <dbReference type="ARBA" id="ARBA00023160"/>
    </source>
</evidence>
<keyword evidence="5 14" id="KW-0444">Lipid biosynthesis</keyword>
<feature type="domain" description="Carrier" evidence="15">
    <location>
        <begin position="109"/>
        <end position="184"/>
    </location>
</feature>
<dbReference type="InterPro" id="IPR009081">
    <property type="entry name" value="PP-bd_ACP"/>
</dbReference>
<dbReference type="PROSITE" id="PS50075">
    <property type="entry name" value="CARRIER"/>
    <property type="match status" value="1"/>
</dbReference>
<evidence type="ECO:0000256" key="2">
    <source>
        <dbReference type="ARBA" id="ARBA00010930"/>
    </source>
</evidence>
<dbReference type="OrthoDB" id="448946at2759"/>
<dbReference type="PANTHER" id="PTHR20863:SF28">
    <property type="entry name" value="ACYL CARRIER PROTEIN, MITOCHONDRIAL"/>
    <property type="match status" value="1"/>
</dbReference>
<evidence type="ECO:0000256" key="11">
    <source>
        <dbReference type="ARBA" id="ARBA00023098"/>
    </source>
</evidence>
<keyword evidence="10" id="KW-0249">Electron transport</keyword>
<dbReference type="EMBL" id="CAJDYZ010003810">
    <property type="protein sequence ID" value="CAD1470515.1"/>
    <property type="molecule type" value="Genomic_DNA"/>
</dbReference>
<comment type="subcellular location">
    <subcellularLocation>
        <location evidence="1">Mitochondrion</location>
    </subcellularLocation>
</comment>
<evidence type="ECO:0000256" key="6">
    <source>
        <dbReference type="ARBA" id="ARBA00022553"/>
    </source>
</evidence>
<comment type="function">
    <text evidence="14">Carrier of the growing fatty acid chain in fatty acid biosynthesis.</text>
</comment>
<reference evidence="16" key="1">
    <citation type="submission" date="2020-07" db="EMBL/GenBank/DDBJ databases">
        <authorList>
            <person name="Nazaruddin N."/>
        </authorList>
    </citation>
    <scope>NUCLEOTIDE SEQUENCE</scope>
</reference>
<dbReference type="InterPro" id="IPR036736">
    <property type="entry name" value="ACP-like_sf"/>
</dbReference>
<dbReference type="SUPFAM" id="SSF47336">
    <property type="entry name" value="ACP-like"/>
    <property type="match status" value="1"/>
</dbReference>
<evidence type="ECO:0000256" key="9">
    <source>
        <dbReference type="ARBA" id="ARBA00022946"/>
    </source>
</evidence>
<keyword evidence="9" id="KW-0809">Transit peptide</keyword>
<gene>
    <name evidence="16" type="ORF">MHI_LOCUS188135</name>
</gene>
<dbReference type="GO" id="GO:0031966">
    <property type="term" value="C:mitochondrial membrane"/>
    <property type="evidence" value="ECO:0007669"/>
    <property type="project" value="UniProtKB-ARBA"/>
</dbReference>
<dbReference type="GO" id="GO:0045271">
    <property type="term" value="C:respiratory chain complex I"/>
    <property type="evidence" value="ECO:0007669"/>
    <property type="project" value="UniProtKB-ARBA"/>
</dbReference>
<dbReference type="Proteomes" id="UP000752696">
    <property type="component" value="Unassembled WGS sequence"/>
</dbReference>
<dbReference type="PANTHER" id="PTHR20863">
    <property type="entry name" value="ACYL CARRIER PROTEIN"/>
    <property type="match status" value="1"/>
</dbReference>
<keyword evidence="11" id="KW-0443">Lipid metabolism</keyword>
<dbReference type="FunFam" id="1.10.1200.10:FF:000008">
    <property type="entry name" value="Acyl carrier protein"/>
    <property type="match status" value="1"/>
</dbReference>
<evidence type="ECO:0000256" key="3">
    <source>
        <dbReference type="ARBA" id="ARBA00022448"/>
    </source>
</evidence>
<keyword evidence="12" id="KW-0496">Mitochondrion</keyword>
<dbReference type="HAMAP" id="MF_01217">
    <property type="entry name" value="Acyl_carrier"/>
    <property type="match status" value="1"/>
</dbReference>
<comment type="similarity">
    <text evidence="2">Belongs to the acyl carrier protein (ACP) family.</text>
</comment>
<evidence type="ECO:0000256" key="5">
    <source>
        <dbReference type="ARBA" id="ARBA00022516"/>
    </source>
</evidence>
<accession>A0A6V7GXS4</accession>